<gene>
    <name evidence="2" type="primary">putative AGAP007488-PA</name>
    <name evidence="2" type="ORF">CLUMA_CG016288</name>
</gene>
<evidence type="ECO:0000313" key="3">
    <source>
        <dbReference type="Proteomes" id="UP000183832"/>
    </source>
</evidence>
<keyword evidence="3" id="KW-1185">Reference proteome</keyword>
<feature type="compositionally biased region" description="Basic and acidic residues" evidence="1">
    <location>
        <begin position="20"/>
        <end position="32"/>
    </location>
</feature>
<proteinExistence type="predicted"/>
<reference evidence="2 3" key="1">
    <citation type="submission" date="2015-04" db="EMBL/GenBank/DDBJ databases">
        <authorList>
            <person name="Syromyatnikov M.Y."/>
            <person name="Popov V.N."/>
        </authorList>
    </citation>
    <scope>NUCLEOTIDE SEQUENCE [LARGE SCALE GENOMIC DNA]</scope>
</reference>
<feature type="region of interest" description="Disordered" evidence="1">
    <location>
        <begin position="201"/>
        <end position="274"/>
    </location>
</feature>
<feature type="region of interest" description="Disordered" evidence="1">
    <location>
        <begin position="382"/>
        <end position="434"/>
    </location>
</feature>
<feature type="region of interest" description="Disordered" evidence="1">
    <location>
        <begin position="1"/>
        <end position="32"/>
    </location>
</feature>
<feature type="compositionally biased region" description="Basic residues" evidence="1">
    <location>
        <begin position="218"/>
        <end position="229"/>
    </location>
</feature>
<feature type="compositionally biased region" description="Polar residues" evidence="1">
    <location>
        <begin position="1"/>
        <end position="14"/>
    </location>
</feature>
<evidence type="ECO:0000256" key="1">
    <source>
        <dbReference type="SAM" id="MobiDB-lite"/>
    </source>
</evidence>
<dbReference type="OrthoDB" id="7663415at2759"/>
<evidence type="ECO:0000313" key="2">
    <source>
        <dbReference type="EMBL" id="CRL03760.1"/>
    </source>
</evidence>
<feature type="compositionally biased region" description="Low complexity" evidence="1">
    <location>
        <begin position="257"/>
        <end position="273"/>
    </location>
</feature>
<protein>
    <submittedName>
        <fullName evidence="2">CLUMA_CG016288, isoform A</fullName>
    </submittedName>
</protein>
<sequence>MSTLRQQYSSSSKNSFRKQKSIDLNDKQTNDNKKILRKQVSVEHVTLGLKHVPSSSAPINFNNVLWRNSTNSLTEPNLKIVSTSAVRKRAQFAASSISTSSLSNRQELLSDCLNGKMKSVGEGAKTRVNINIFLSQDVHDDAISDNETPGNSEQYALNNKASTNLSTNVAAKSVNNSEIPSTVPNGKLSVSARRAQFQASRRIMSAPIRPLNMEDQKNKRKPKTKKKIIRDKDDINDSPDEMPEDLATRKNISQPTLQKSSGKSKQLSSRSRSVLGCDQVGIETLVSMLSSGGSDSEKEDPTPPVQPQPVQKIEVPRARSGMLRKSVSFQDDDSFLQQQSTTQKKDLLNNRRNIPFTGRMRNTRSLFGQEISNLYLTTNDDDKNAMENKNENDINSSNKLREENEIAEKTRNKKIASNEMAEDKESQDDQTPKEQECWRLYEKMKKTGLNVSYDTILRGILKPSELRLLEKQKKFLVDIEEKSIDEDKTQHEPQKVN</sequence>
<organism evidence="2 3">
    <name type="scientific">Clunio marinus</name>
    <dbReference type="NCBI Taxonomy" id="568069"/>
    <lineage>
        <taxon>Eukaryota</taxon>
        <taxon>Metazoa</taxon>
        <taxon>Ecdysozoa</taxon>
        <taxon>Arthropoda</taxon>
        <taxon>Hexapoda</taxon>
        <taxon>Insecta</taxon>
        <taxon>Pterygota</taxon>
        <taxon>Neoptera</taxon>
        <taxon>Endopterygota</taxon>
        <taxon>Diptera</taxon>
        <taxon>Nematocera</taxon>
        <taxon>Chironomoidea</taxon>
        <taxon>Chironomidae</taxon>
        <taxon>Clunio</taxon>
    </lineage>
</organism>
<feature type="region of interest" description="Disordered" evidence="1">
    <location>
        <begin position="289"/>
        <end position="319"/>
    </location>
</feature>
<feature type="compositionally biased region" description="Basic and acidic residues" evidence="1">
    <location>
        <begin position="382"/>
        <end position="392"/>
    </location>
</feature>
<dbReference type="AlphaFoldDB" id="A0A1J1IUH6"/>
<dbReference type="Proteomes" id="UP000183832">
    <property type="component" value="Unassembled WGS sequence"/>
</dbReference>
<accession>A0A1J1IUH6</accession>
<dbReference type="STRING" id="568069.A0A1J1IUH6"/>
<name>A0A1J1IUH6_9DIPT</name>
<dbReference type="EMBL" id="CVRI01000059">
    <property type="protein sequence ID" value="CRL03760.1"/>
    <property type="molecule type" value="Genomic_DNA"/>
</dbReference>
<feature type="compositionally biased region" description="Basic and acidic residues" evidence="1">
    <location>
        <begin position="399"/>
        <end position="410"/>
    </location>
</feature>